<accession>A0A969PS74</accession>
<dbReference type="RefSeq" id="WP_168008178.1">
    <property type="nucleotide sequence ID" value="NZ_JAATHJ010000024.1"/>
</dbReference>
<evidence type="ECO:0000313" key="2">
    <source>
        <dbReference type="Proteomes" id="UP000752012"/>
    </source>
</evidence>
<dbReference type="Proteomes" id="UP000752012">
    <property type="component" value="Unassembled WGS sequence"/>
</dbReference>
<sequence length="73" mass="8628">MAVMDRTKGTRKLLYTRRAHRFERKNKCIDCRGRGVTKAYVSEYSYEPAEQCRSCRGSGTYEDYKRYGRKSMA</sequence>
<dbReference type="EMBL" id="JAATHJ010000024">
    <property type="protein sequence ID" value="NJP38565.1"/>
    <property type="molecule type" value="Genomic_DNA"/>
</dbReference>
<comment type="caution">
    <text evidence="1">The sequence shown here is derived from an EMBL/GenBank/DDBJ whole genome shotgun (WGS) entry which is preliminary data.</text>
</comment>
<gene>
    <name evidence="1" type="ORF">HCN83_13285</name>
</gene>
<keyword evidence="2" id="KW-1185">Reference proteome</keyword>
<evidence type="ECO:0000313" key="1">
    <source>
        <dbReference type="EMBL" id="NJP38565.1"/>
    </source>
</evidence>
<dbReference type="Gene3D" id="2.10.230.10">
    <property type="entry name" value="Heat shock protein DnaJ, cysteine-rich domain"/>
    <property type="match status" value="1"/>
</dbReference>
<reference evidence="1 2" key="1">
    <citation type="submission" date="2020-03" db="EMBL/GenBank/DDBJ databases">
        <title>Assessment of the enzymatic potential of alkaline-tolerant lipase obtained from Bacillus luteus H11 (technogenic soil) for the bioremediation of saline soils contaminated with petroleum substances.</title>
        <authorList>
            <person name="Kalwasinska A."/>
        </authorList>
    </citation>
    <scope>NUCLEOTIDE SEQUENCE [LARGE SCALE GENOMIC DNA]</scope>
    <source>
        <strain evidence="1 2">H11</strain>
    </source>
</reference>
<name>A0A969PS74_9BACI</name>
<protein>
    <submittedName>
        <fullName evidence="1">Uncharacterized protein</fullName>
    </submittedName>
</protein>
<dbReference type="AlphaFoldDB" id="A0A969PS74"/>
<proteinExistence type="predicted"/>
<organism evidence="1 2">
    <name type="scientific">Alkalicoccus luteus</name>
    <dbReference type="NCBI Taxonomy" id="1237094"/>
    <lineage>
        <taxon>Bacteria</taxon>
        <taxon>Bacillati</taxon>
        <taxon>Bacillota</taxon>
        <taxon>Bacilli</taxon>
        <taxon>Bacillales</taxon>
        <taxon>Bacillaceae</taxon>
        <taxon>Alkalicoccus</taxon>
    </lineage>
</organism>